<evidence type="ECO:0000256" key="2">
    <source>
        <dbReference type="SAM" id="Phobius"/>
    </source>
</evidence>
<feature type="transmembrane region" description="Helical" evidence="2">
    <location>
        <begin position="46"/>
        <end position="64"/>
    </location>
</feature>
<feature type="compositionally biased region" description="Low complexity" evidence="1">
    <location>
        <begin position="417"/>
        <end position="426"/>
    </location>
</feature>
<feature type="transmembrane region" description="Helical" evidence="2">
    <location>
        <begin position="84"/>
        <end position="102"/>
    </location>
</feature>
<evidence type="ECO:0000256" key="1">
    <source>
        <dbReference type="SAM" id="MobiDB-lite"/>
    </source>
</evidence>
<dbReference type="Proteomes" id="UP000001058">
    <property type="component" value="Unassembled WGS sequence"/>
</dbReference>
<organism evidence="4">
    <name type="scientific">Volvox carteri f. nagariensis</name>
    <dbReference type="NCBI Taxonomy" id="3068"/>
    <lineage>
        <taxon>Eukaryota</taxon>
        <taxon>Viridiplantae</taxon>
        <taxon>Chlorophyta</taxon>
        <taxon>core chlorophytes</taxon>
        <taxon>Chlorophyceae</taxon>
        <taxon>CS clade</taxon>
        <taxon>Chlamydomonadales</taxon>
        <taxon>Volvocaceae</taxon>
        <taxon>Volvox</taxon>
    </lineage>
</organism>
<feature type="transmembrane region" description="Helical" evidence="2">
    <location>
        <begin position="109"/>
        <end position="132"/>
    </location>
</feature>
<dbReference type="RefSeq" id="XP_002949283.1">
    <property type="nucleotide sequence ID" value="XM_002949237.1"/>
</dbReference>
<dbReference type="EMBL" id="GL378334">
    <property type="protein sequence ID" value="EFJ49776.1"/>
    <property type="molecule type" value="Genomic_DNA"/>
</dbReference>
<feature type="region of interest" description="Disordered" evidence="1">
    <location>
        <begin position="500"/>
        <end position="526"/>
    </location>
</feature>
<feature type="compositionally biased region" description="Gly residues" evidence="1">
    <location>
        <begin position="407"/>
        <end position="416"/>
    </location>
</feature>
<feature type="region of interest" description="Disordered" evidence="1">
    <location>
        <begin position="407"/>
        <end position="431"/>
    </location>
</feature>
<keyword evidence="2" id="KW-1133">Transmembrane helix</keyword>
<accession>D8TS75</accession>
<dbReference type="AlphaFoldDB" id="D8TS75"/>
<proteinExistence type="predicted"/>
<sequence>MNGKDAKELFASGTGSSAMQRHSSATWRSAYDRFGQRAILLNELRLQGLVACAIQLVVALALQGGMHAKFYSLDSRLAPLPTPTWFITPLTCCLGLVGLVLLRPLLLALHVALGLALAAALGAYHTGLYLMVADRCNLAQSSFSGCASCVCAATSSCTREGLFLLLLTALPTVPSLLVLMRLEKSHSELASRVMYARALVLRELERLRGASGGGGVEGVGGVVDPRVLTHMMATLLRHGGRRDRALVATCCQTLQLDPRGLEVEWQDVEAKGVKRRSATCLASQISERYLANARGGASVIMLGDRRTRWLAPPPPRYPHSTQLGPMAAGLHRQVLGAAGQGVAGGGAAGGGAAPVSPGGWSVSPLERKLTRGSGAGGSQQEAVGSPVAGTAADTGFTEWKPAVGVTAAGGGGGSGRAGLSSPASASQLPGVASRPSITAFASRRNQMAVAAATEPGTPLLGLASRSGSGPMYGSQDLMVPGKVPDDASVEVTRTAAVQEQLESGASVRQFKKPRSLQKSRTVKQLL</sequence>
<dbReference type="OrthoDB" id="538259at2759"/>
<dbReference type="KEGG" id="vcn:VOLCADRAFT_117092"/>
<feature type="compositionally biased region" description="Basic residues" evidence="1">
    <location>
        <begin position="509"/>
        <end position="526"/>
    </location>
</feature>
<feature type="compositionally biased region" description="Gly residues" evidence="1">
    <location>
        <begin position="342"/>
        <end position="352"/>
    </location>
</feature>
<feature type="region of interest" description="Disordered" evidence="1">
    <location>
        <begin position="342"/>
        <end position="392"/>
    </location>
</feature>
<keyword evidence="4" id="KW-1185">Reference proteome</keyword>
<name>D8TS75_VOLCA</name>
<reference evidence="3 4" key="1">
    <citation type="journal article" date="2010" name="Science">
        <title>Genomic analysis of organismal complexity in the multicellular green alga Volvox carteri.</title>
        <authorList>
            <person name="Prochnik S.E."/>
            <person name="Umen J."/>
            <person name="Nedelcu A.M."/>
            <person name="Hallmann A."/>
            <person name="Miller S.M."/>
            <person name="Nishii I."/>
            <person name="Ferris P."/>
            <person name="Kuo A."/>
            <person name="Mitros T."/>
            <person name="Fritz-Laylin L.K."/>
            <person name="Hellsten U."/>
            <person name="Chapman J."/>
            <person name="Simakov O."/>
            <person name="Rensing S.A."/>
            <person name="Terry A."/>
            <person name="Pangilinan J."/>
            <person name="Kapitonov V."/>
            <person name="Jurka J."/>
            <person name="Salamov A."/>
            <person name="Shapiro H."/>
            <person name="Schmutz J."/>
            <person name="Grimwood J."/>
            <person name="Lindquist E."/>
            <person name="Lucas S."/>
            <person name="Grigoriev I.V."/>
            <person name="Schmitt R."/>
            <person name="Kirk D."/>
            <person name="Rokhsar D.S."/>
        </authorList>
    </citation>
    <scope>NUCLEOTIDE SEQUENCE [LARGE SCALE GENOMIC DNA]</scope>
    <source>
        <strain evidence="4">f. Nagariensis / Eve</strain>
    </source>
</reference>
<evidence type="ECO:0000313" key="4">
    <source>
        <dbReference type="Proteomes" id="UP000001058"/>
    </source>
</evidence>
<dbReference type="InParanoid" id="D8TS75"/>
<evidence type="ECO:0000313" key="3">
    <source>
        <dbReference type="EMBL" id="EFJ49776.1"/>
    </source>
</evidence>
<keyword evidence="2" id="KW-0812">Transmembrane</keyword>
<gene>
    <name evidence="3" type="ORF">VOLCADRAFT_117092</name>
</gene>
<protein>
    <submittedName>
        <fullName evidence="3">Uncharacterized protein</fullName>
    </submittedName>
</protein>
<dbReference type="GeneID" id="9623857"/>
<keyword evidence="2" id="KW-0472">Membrane</keyword>